<proteinExistence type="predicted"/>
<accession>A0A0G1U3H4</accession>
<gene>
    <name evidence="2" type="ORF">UY16_C0004G0011</name>
</gene>
<dbReference type="EMBL" id="LCOY01000004">
    <property type="protein sequence ID" value="KKU88616.1"/>
    <property type="molecule type" value="Genomic_DNA"/>
</dbReference>
<evidence type="ECO:0000313" key="3">
    <source>
        <dbReference type="Proteomes" id="UP000034739"/>
    </source>
</evidence>
<organism evidence="2 3">
    <name type="scientific">Candidatus Gottesmanbacteria bacterium GW2011_GWA2_47_9</name>
    <dbReference type="NCBI Taxonomy" id="1618445"/>
    <lineage>
        <taxon>Bacteria</taxon>
        <taxon>Candidatus Gottesmaniibacteriota</taxon>
    </lineage>
</organism>
<evidence type="ECO:0000313" key="2">
    <source>
        <dbReference type="EMBL" id="KKU88616.1"/>
    </source>
</evidence>
<dbReference type="Proteomes" id="UP000034739">
    <property type="component" value="Unassembled WGS sequence"/>
</dbReference>
<dbReference type="AlphaFoldDB" id="A0A0G1U3H4"/>
<evidence type="ECO:0000259" key="1">
    <source>
        <dbReference type="Pfam" id="PF18734"/>
    </source>
</evidence>
<sequence>MSDEEMRTKWIEWITIIHNNIEELLTSQHIYKTYLEIVKNNPEIQSPRDFHDWVRKNYASAVAIHIRRELDIGSDVVSLKRLLTQIQKNPQIITKEWFKSMYKGSNAEDFAGGDFQNVAGVGEIFDPEIARRDIEKLEELGAHIEDYATLRLAHNSKKSITKDPTYDDLDAFIKEYEEIVKKYILLFTASGYTSLTPTWQYDWEEIFTKLWIRPRQ</sequence>
<feature type="domain" description="HEPN AbiU2-like" evidence="1">
    <location>
        <begin position="23"/>
        <end position="196"/>
    </location>
</feature>
<reference evidence="2 3" key="1">
    <citation type="journal article" date="2015" name="Nature">
        <title>rRNA introns, odd ribosomes, and small enigmatic genomes across a large radiation of phyla.</title>
        <authorList>
            <person name="Brown C.T."/>
            <person name="Hug L.A."/>
            <person name="Thomas B.C."/>
            <person name="Sharon I."/>
            <person name="Castelle C.J."/>
            <person name="Singh A."/>
            <person name="Wilkins M.J."/>
            <person name="Williams K.H."/>
            <person name="Banfield J.F."/>
        </authorList>
    </citation>
    <scope>NUCLEOTIDE SEQUENCE [LARGE SCALE GENOMIC DNA]</scope>
</reference>
<protein>
    <recommendedName>
        <fullName evidence="1">HEPN AbiU2-like domain-containing protein</fullName>
    </recommendedName>
</protein>
<dbReference type="InterPro" id="IPR040704">
    <property type="entry name" value="HEPN_AbiU2"/>
</dbReference>
<name>A0A0G1U3H4_9BACT</name>
<comment type="caution">
    <text evidence="2">The sequence shown here is derived from an EMBL/GenBank/DDBJ whole genome shotgun (WGS) entry which is preliminary data.</text>
</comment>
<dbReference type="Pfam" id="PF18734">
    <property type="entry name" value="HEPN_AbiU2"/>
    <property type="match status" value="1"/>
</dbReference>